<dbReference type="InterPro" id="IPR024442">
    <property type="entry name" value="Transposase_Zn_ribbon"/>
</dbReference>
<organism evidence="3 4">
    <name type="scientific">Methyloligella halotolerans</name>
    <dbReference type="NCBI Taxonomy" id="1177755"/>
    <lineage>
        <taxon>Bacteria</taxon>
        <taxon>Pseudomonadati</taxon>
        <taxon>Pseudomonadota</taxon>
        <taxon>Alphaproteobacteria</taxon>
        <taxon>Hyphomicrobiales</taxon>
        <taxon>Hyphomicrobiaceae</taxon>
        <taxon>Methyloligella</taxon>
    </lineage>
</organism>
<dbReference type="NCBIfam" id="NF033547">
    <property type="entry name" value="transpos_IS1595"/>
    <property type="match status" value="1"/>
</dbReference>
<reference evidence="3 4" key="1">
    <citation type="submission" date="2016-07" db="EMBL/GenBank/DDBJ databases">
        <title>Draft genome sequence of Methyloligella halotolerans C2T (VKM B-2706T=CCUG 61687T=DSM 25045T), a halotolerant polyhydroxybutyrate accumulating methylotroph.</title>
        <authorList>
            <person name="Vasilenko O.V."/>
            <person name="Doronina N.V."/>
            <person name="Poroshina M.N."/>
            <person name="Tarlachkov S.V."/>
            <person name="Trotsenko Y.A."/>
        </authorList>
    </citation>
    <scope>NUCLEOTIDE SEQUENCE [LARGE SCALE GENOMIC DNA]</scope>
    <source>
        <strain evidence="3 4">VKM B-2706</strain>
    </source>
</reference>
<dbReference type="Pfam" id="PF12760">
    <property type="entry name" value="Zn_ribbon_IS1595"/>
    <property type="match status" value="1"/>
</dbReference>
<dbReference type="Pfam" id="PF12762">
    <property type="entry name" value="DDE_Tnp_IS1595"/>
    <property type="match status" value="1"/>
</dbReference>
<evidence type="ECO:0000259" key="2">
    <source>
        <dbReference type="SMART" id="SM01126"/>
    </source>
</evidence>
<dbReference type="SMART" id="SM01126">
    <property type="entry name" value="DDE_Tnp_IS1595"/>
    <property type="match status" value="1"/>
</dbReference>
<comment type="caution">
    <text evidence="3">The sequence shown here is derived from an EMBL/GenBank/DDBJ whole genome shotgun (WGS) entry which is preliminary data.</text>
</comment>
<dbReference type="AlphaFoldDB" id="A0A1E2RXN8"/>
<evidence type="ECO:0000313" key="4">
    <source>
        <dbReference type="Proteomes" id="UP000095087"/>
    </source>
</evidence>
<dbReference type="RefSeq" id="WP_069095408.1">
    <property type="nucleotide sequence ID" value="NZ_MASI01000005.1"/>
</dbReference>
<name>A0A1E2RXN8_9HYPH</name>
<proteinExistence type="predicted"/>
<dbReference type="PATRIC" id="fig|1177755.3.peg.2182"/>
<dbReference type="PANTHER" id="PTHR47163">
    <property type="entry name" value="DDE_TNP_IS1595 DOMAIN-CONTAINING PROTEIN"/>
    <property type="match status" value="1"/>
</dbReference>
<gene>
    <name evidence="3" type="ORF">A7A08_02172</name>
</gene>
<evidence type="ECO:0000313" key="3">
    <source>
        <dbReference type="EMBL" id="ODA66875.1"/>
    </source>
</evidence>
<dbReference type="OrthoDB" id="271821at2"/>
<dbReference type="InterPro" id="IPR024445">
    <property type="entry name" value="Tnp_ISXO2-like"/>
</dbReference>
<evidence type="ECO:0000256" key="1">
    <source>
        <dbReference type="SAM" id="MobiDB-lite"/>
    </source>
</evidence>
<dbReference type="InterPro" id="IPR053164">
    <property type="entry name" value="IS1016-like_transposase"/>
</dbReference>
<protein>
    <submittedName>
        <fullName evidence="3">ISXO2-like transposase domain protein</fullName>
    </submittedName>
</protein>
<dbReference type="PANTHER" id="PTHR47163:SF2">
    <property type="entry name" value="SI:DKEY-17M8.2"/>
    <property type="match status" value="1"/>
</dbReference>
<accession>A0A1E2RXN8</accession>
<dbReference type="Proteomes" id="UP000095087">
    <property type="component" value="Unassembled WGS sequence"/>
</dbReference>
<keyword evidence="4" id="KW-1185">Reference proteome</keyword>
<feature type="domain" description="ISXO2-like transposase" evidence="2">
    <location>
        <begin position="129"/>
        <end position="284"/>
    </location>
</feature>
<dbReference type="EMBL" id="MASI01000005">
    <property type="protein sequence ID" value="ODA66875.1"/>
    <property type="molecule type" value="Genomic_DNA"/>
</dbReference>
<sequence>MAKSVLSDKHFHDEKAAYAFVEERVWPDGPVCPHCGGTERISKMKGKSTRIGAYKCYQCRKPFTVKVGTIFERSHVPMHLWLQAIFLLSSAKKGISSNQLHRTLGVTLKTAWFMSHRIREAMRAGDFAPMGGSGKIVEADETYYGSPDVKRTTRTSGEPFNKRGSRGPANKRAIVALVERGGSVRSFHVANANKLNVNDLVNRNISRETQIFTDESRLYGDLKGNFAGHDTVRHASGEYVRGPVHTNTVENVFSVFKRGMRGTYQHCKEKHLHRYLAEFDFRYNARTALGVDDVERAERALKGVVGKRLTYQTTC</sequence>
<feature type="region of interest" description="Disordered" evidence="1">
    <location>
        <begin position="147"/>
        <end position="167"/>
    </location>
</feature>